<keyword evidence="10" id="KW-0675">Receptor</keyword>
<evidence type="ECO:0000256" key="5">
    <source>
        <dbReference type="ARBA" id="ARBA00023136"/>
    </source>
</evidence>
<feature type="chain" id="PRO_5022168520" evidence="8">
    <location>
        <begin position="21"/>
        <end position="810"/>
    </location>
</feature>
<keyword evidence="5 7" id="KW-0472">Membrane</keyword>
<dbReference type="Pfam" id="PF14905">
    <property type="entry name" value="OMP_b-brl_3"/>
    <property type="match status" value="1"/>
</dbReference>
<dbReference type="InterPro" id="IPR041700">
    <property type="entry name" value="OMP_b-brl_3"/>
</dbReference>
<dbReference type="Gene3D" id="2.40.170.20">
    <property type="entry name" value="TonB-dependent receptor, beta-barrel domain"/>
    <property type="match status" value="1"/>
</dbReference>
<accession>A0A562T6J9</accession>
<dbReference type="PANTHER" id="PTHR40980:SF4">
    <property type="entry name" value="TONB-DEPENDENT RECEPTOR-LIKE BETA-BARREL DOMAIN-CONTAINING PROTEIN"/>
    <property type="match status" value="1"/>
</dbReference>
<evidence type="ECO:0000313" key="11">
    <source>
        <dbReference type="Proteomes" id="UP000316778"/>
    </source>
</evidence>
<feature type="domain" description="Outer membrane protein beta-barrel" evidence="9">
    <location>
        <begin position="382"/>
        <end position="785"/>
    </location>
</feature>
<dbReference type="EMBL" id="VLLG01000003">
    <property type="protein sequence ID" value="TWI89167.1"/>
    <property type="molecule type" value="Genomic_DNA"/>
</dbReference>
<keyword evidence="8" id="KW-0732">Signal</keyword>
<dbReference type="InterPro" id="IPR039426">
    <property type="entry name" value="TonB-dep_rcpt-like"/>
</dbReference>
<keyword evidence="3 7" id="KW-1134">Transmembrane beta strand</keyword>
<dbReference type="GO" id="GO:0030246">
    <property type="term" value="F:carbohydrate binding"/>
    <property type="evidence" value="ECO:0007669"/>
    <property type="project" value="InterPro"/>
</dbReference>
<evidence type="ECO:0000256" key="3">
    <source>
        <dbReference type="ARBA" id="ARBA00022452"/>
    </source>
</evidence>
<evidence type="ECO:0000256" key="1">
    <source>
        <dbReference type="ARBA" id="ARBA00004571"/>
    </source>
</evidence>
<keyword evidence="6 7" id="KW-0998">Cell outer membrane</keyword>
<keyword evidence="4 7" id="KW-0812">Transmembrane</keyword>
<evidence type="ECO:0000256" key="7">
    <source>
        <dbReference type="PROSITE-ProRule" id="PRU01360"/>
    </source>
</evidence>
<reference evidence="10 11" key="1">
    <citation type="journal article" date="2013" name="Stand. Genomic Sci.">
        <title>Genomic Encyclopedia of Type Strains, Phase I: The one thousand microbial genomes (KMG-I) project.</title>
        <authorList>
            <person name="Kyrpides N.C."/>
            <person name="Woyke T."/>
            <person name="Eisen J.A."/>
            <person name="Garrity G."/>
            <person name="Lilburn T.G."/>
            <person name="Beck B.J."/>
            <person name="Whitman W.B."/>
            <person name="Hugenholtz P."/>
            <person name="Klenk H.P."/>
        </authorList>
    </citation>
    <scope>NUCLEOTIDE SEQUENCE [LARGE SCALE GENOMIC DNA]</scope>
    <source>
        <strain evidence="10 11">DSM 13484</strain>
    </source>
</reference>
<protein>
    <submittedName>
        <fullName evidence="10">Outer membrane receptor protein involved in Fe transport</fullName>
    </submittedName>
</protein>
<keyword evidence="11" id="KW-1185">Reference proteome</keyword>
<comment type="similarity">
    <text evidence="7">Belongs to the TonB-dependent receptor family.</text>
</comment>
<evidence type="ECO:0000256" key="8">
    <source>
        <dbReference type="SAM" id="SignalP"/>
    </source>
</evidence>
<dbReference type="InterPro" id="IPR037066">
    <property type="entry name" value="Plug_dom_sf"/>
</dbReference>
<evidence type="ECO:0000259" key="9">
    <source>
        <dbReference type="Pfam" id="PF14905"/>
    </source>
</evidence>
<dbReference type="Gene3D" id="2.170.130.10">
    <property type="entry name" value="TonB-dependent receptor, plug domain"/>
    <property type="match status" value="1"/>
</dbReference>
<dbReference type="GO" id="GO:0009279">
    <property type="term" value="C:cell outer membrane"/>
    <property type="evidence" value="ECO:0007669"/>
    <property type="project" value="UniProtKB-SubCell"/>
</dbReference>
<dbReference type="RefSeq" id="WP_145715285.1">
    <property type="nucleotide sequence ID" value="NZ_BAAAFY010000001.1"/>
</dbReference>
<dbReference type="OrthoDB" id="905812at2"/>
<dbReference type="Pfam" id="PF13620">
    <property type="entry name" value="CarboxypepD_reg"/>
    <property type="match status" value="1"/>
</dbReference>
<dbReference type="Proteomes" id="UP000316778">
    <property type="component" value="Unassembled WGS sequence"/>
</dbReference>
<proteinExistence type="inferred from homology"/>
<dbReference type="PROSITE" id="PS52016">
    <property type="entry name" value="TONB_DEPENDENT_REC_3"/>
    <property type="match status" value="1"/>
</dbReference>
<sequence length="810" mass="91241">MIRSILSGLFLLFLCQLLHAQSKPQGKITIRITDKEHKPQAFANVLVRQVKDSSLVKGELSDEQGNATFDNIPGGRYFVQATLLGYAPAYSAPFTIDAAHKTIALNTLQLLPQAKNLQAINVTAQKPFIERGAGKTTLNVESSIAAAGSNVLDLLRKAPGVTIDKDDNILVKGNQGVTVMIDGKLTYLSGEQLSNLLKSTPSETVSQIEIITTPGAKYDAAGNSGIINIKTRKGQLTGINGTVNASMGLGRYPIYNAGGNFNWRTSKFNLFGNYNYGDRRFFTRRQLWRHIAIEDPMLFHQQIFQRNRFTNNTFKAGMDYFISKQHTVGVLVNGYANAFRNSIYSGTSIGNPAGRIDSILNTLTTNNNRFRNVAVNLNYKGQLDTIGTEISVDADYARFHNNRRLNLSDSLFDTKLGATRNANAIRNHGQTNVTIKSIKADLVLPLGKHSKVEAGVKAAFVETDNRLAYDSLINKEYVPALSQSDRFIYQENILAAYGTYKLEWKKIDLQAGLRLEKTISDANSLSLQSRIERSYLNLFPSLSADYKLSEDHKLGLSYSRRIERPGYNGLNPFLFFLDKYTYFRGNPYLRPEYTDNTELSYTFKQKYILTTGYSYTRDVINEYLYQDDSTKITTSTNLNYNNRQNYSLSLTLPFEVTKWWSSSNSLNMYYNRYSLNTGASNVENSKVEYYFNTTNTFTLPHDMKAELGGYYYSPFIEGIFSGQAQYDINLGLQKALLDKKATVKFNVSNIIRRGSQFIGYAKYDNVDTRIRNTWNTTTYTLSISYRFGNTNIKGARERQTGSSEELKRAG</sequence>
<dbReference type="AlphaFoldDB" id="A0A562T6J9"/>
<evidence type="ECO:0000313" key="10">
    <source>
        <dbReference type="EMBL" id="TWI89167.1"/>
    </source>
</evidence>
<comment type="subcellular location">
    <subcellularLocation>
        <location evidence="1 7">Cell outer membrane</location>
        <topology evidence="1 7">Multi-pass membrane protein</topology>
    </subcellularLocation>
</comment>
<keyword evidence="2 7" id="KW-0813">Transport</keyword>
<dbReference type="InterPro" id="IPR013784">
    <property type="entry name" value="Carb-bd-like_fold"/>
</dbReference>
<dbReference type="SUPFAM" id="SSF49452">
    <property type="entry name" value="Starch-binding domain-like"/>
    <property type="match status" value="1"/>
</dbReference>
<dbReference type="SUPFAM" id="SSF56935">
    <property type="entry name" value="Porins"/>
    <property type="match status" value="1"/>
</dbReference>
<evidence type="ECO:0000256" key="2">
    <source>
        <dbReference type="ARBA" id="ARBA00022448"/>
    </source>
</evidence>
<comment type="caution">
    <text evidence="10">The sequence shown here is derived from an EMBL/GenBank/DDBJ whole genome shotgun (WGS) entry which is preliminary data.</text>
</comment>
<gene>
    <name evidence="10" type="ORF">LX66_3261</name>
</gene>
<dbReference type="PANTHER" id="PTHR40980">
    <property type="entry name" value="PLUG DOMAIN-CONTAINING PROTEIN"/>
    <property type="match status" value="1"/>
</dbReference>
<dbReference type="InterPro" id="IPR036942">
    <property type="entry name" value="Beta-barrel_TonB_sf"/>
</dbReference>
<evidence type="ECO:0000256" key="4">
    <source>
        <dbReference type="ARBA" id="ARBA00022692"/>
    </source>
</evidence>
<feature type="signal peptide" evidence="8">
    <location>
        <begin position="1"/>
        <end position="20"/>
    </location>
</feature>
<name>A0A562T6J9_CHIJA</name>
<organism evidence="10 11">
    <name type="scientific">Chitinophaga japonensis</name>
    <name type="common">Flexibacter japonensis</name>
    <dbReference type="NCBI Taxonomy" id="104662"/>
    <lineage>
        <taxon>Bacteria</taxon>
        <taxon>Pseudomonadati</taxon>
        <taxon>Bacteroidota</taxon>
        <taxon>Chitinophagia</taxon>
        <taxon>Chitinophagales</taxon>
        <taxon>Chitinophagaceae</taxon>
        <taxon>Chitinophaga</taxon>
    </lineage>
</organism>
<evidence type="ECO:0000256" key="6">
    <source>
        <dbReference type="ARBA" id="ARBA00023237"/>
    </source>
</evidence>